<evidence type="ECO:0000313" key="9">
    <source>
        <dbReference type="Proteomes" id="UP001431783"/>
    </source>
</evidence>
<dbReference type="PIRSF" id="PIRSF016379">
    <property type="entry name" value="ENT"/>
    <property type="match status" value="1"/>
</dbReference>
<dbReference type="EMBL" id="JARQZJ010000096">
    <property type="protein sequence ID" value="KAK9885654.1"/>
    <property type="molecule type" value="Genomic_DNA"/>
</dbReference>
<reference evidence="8 9" key="1">
    <citation type="submission" date="2023-03" db="EMBL/GenBank/DDBJ databases">
        <title>Genome insight into feeding habits of ladybird beetles.</title>
        <authorList>
            <person name="Li H.-S."/>
            <person name="Huang Y.-H."/>
            <person name="Pang H."/>
        </authorList>
    </citation>
    <scope>NUCLEOTIDE SEQUENCE [LARGE SCALE GENOMIC DNA]</scope>
    <source>
        <strain evidence="8">SYSU_2023b</strain>
        <tissue evidence="8">Whole body</tissue>
    </source>
</reference>
<evidence type="ECO:0000256" key="1">
    <source>
        <dbReference type="ARBA" id="ARBA00004141"/>
    </source>
</evidence>
<evidence type="ECO:0000256" key="7">
    <source>
        <dbReference type="SAM" id="Phobius"/>
    </source>
</evidence>
<keyword evidence="3" id="KW-0813">Transport</keyword>
<dbReference type="SUPFAM" id="SSF103473">
    <property type="entry name" value="MFS general substrate transporter"/>
    <property type="match status" value="1"/>
</dbReference>
<feature type="transmembrane region" description="Helical" evidence="7">
    <location>
        <begin position="400"/>
        <end position="420"/>
    </location>
</feature>
<protein>
    <recommendedName>
        <fullName evidence="10">Equilibrative nucleoside transporter 1</fullName>
    </recommendedName>
</protein>
<feature type="transmembrane region" description="Helical" evidence="7">
    <location>
        <begin position="140"/>
        <end position="160"/>
    </location>
</feature>
<dbReference type="Proteomes" id="UP001431783">
    <property type="component" value="Unassembled WGS sequence"/>
</dbReference>
<proteinExistence type="inferred from homology"/>
<feature type="transmembrane region" description="Helical" evidence="7">
    <location>
        <begin position="236"/>
        <end position="261"/>
    </location>
</feature>
<evidence type="ECO:0000256" key="2">
    <source>
        <dbReference type="ARBA" id="ARBA00007965"/>
    </source>
</evidence>
<keyword evidence="5 7" id="KW-1133">Transmembrane helix</keyword>
<evidence type="ECO:0008006" key="10">
    <source>
        <dbReference type="Google" id="ProtNLM"/>
    </source>
</evidence>
<comment type="caution">
    <text evidence="8">The sequence shown here is derived from an EMBL/GenBank/DDBJ whole genome shotgun (WGS) entry which is preliminary data.</text>
</comment>
<dbReference type="GO" id="GO:0005337">
    <property type="term" value="F:nucleoside transmembrane transporter activity"/>
    <property type="evidence" value="ECO:0007669"/>
    <property type="project" value="InterPro"/>
</dbReference>
<feature type="transmembrane region" description="Helical" evidence="7">
    <location>
        <begin position="111"/>
        <end position="131"/>
    </location>
</feature>
<keyword evidence="6 7" id="KW-0472">Membrane</keyword>
<dbReference type="PRINTS" id="PR01130">
    <property type="entry name" value="DERENTRNSPRT"/>
</dbReference>
<name>A0AAW1UXN7_9CUCU</name>
<feature type="transmembrane region" description="Helical" evidence="7">
    <location>
        <begin position="293"/>
        <end position="318"/>
    </location>
</feature>
<feature type="transmembrane region" description="Helical" evidence="7">
    <location>
        <begin position="361"/>
        <end position="380"/>
    </location>
</feature>
<dbReference type="InterPro" id="IPR036259">
    <property type="entry name" value="MFS_trans_sf"/>
</dbReference>
<evidence type="ECO:0000256" key="4">
    <source>
        <dbReference type="ARBA" id="ARBA00022692"/>
    </source>
</evidence>
<comment type="similarity">
    <text evidence="2">Belongs to the SLC29A/ENT transporter (TC 2.A.57) family.</text>
</comment>
<feature type="transmembrane region" description="Helical" evidence="7">
    <location>
        <begin position="54"/>
        <end position="75"/>
    </location>
</feature>
<feature type="transmembrane region" description="Helical" evidence="7">
    <location>
        <begin position="330"/>
        <end position="349"/>
    </location>
</feature>
<evidence type="ECO:0000256" key="3">
    <source>
        <dbReference type="ARBA" id="ARBA00022448"/>
    </source>
</evidence>
<evidence type="ECO:0000256" key="6">
    <source>
        <dbReference type="ARBA" id="ARBA00023136"/>
    </source>
</evidence>
<sequence length="460" mass="51134">MPKVKIYQIEMTHSGKQPLLQSVTDLDSDLERDDASEVTFEDARIVPGQTKDRYYLTYFSFYLLGIVVITPWSFFVTANDYWMYKFRDVNTNVSLFMNEKQTDLQVEFTSFLNVAACVPTLLFLILNIYLVKRVSLNGRVLTAMIIMLTLFLMTVIFVNINTDQWQENFFVITMLTMIILNGCSAILSGSIFGIVGNFSAIYITAVNSGQSLGGIFAAVAEVISLGLGASSTHAAFFYFIIGSATILMGIIGYLIMVNTIFFKCNIMEKSLEELSEATTSTEIVDYSVILRKIWTIGVACFMIVFTTTCVSPGVTVLVESEGKGHSKWSDIFFVPVVNYLFFNISDYIGRLVAGKCNKPNSITLLVALSVSRLVFVPLLLLCNAQPRHNLAVAFPRDYEFIIILNLFALSNGYLVNAAIIKTPQLVNQQEAEVALCIISVFIGFGMAFGSVSGYLLVQLL</sequence>
<feature type="transmembrane region" description="Helical" evidence="7">
    <location>
        <begin position="432"/>
        <end position="457"/>
    </location>
</feature>
<organism evidence="8 9">
    <name type="scientific">Henosepilachna vigintioctopunctata</name>
    <dbReference type="NCBI Taxonomy" id="420089"/>
    <lineage>
        <taxon>Eukaryota</taxon>
        <taxon>Metazoa</taxon>
        <taxon>Ecdysozoa</taxon>
        <taxon>Arthropoda</taxon>
        <taxon>Hexapoda</taxon>
        <taxon>Insecta</taxon>
        <taxon>Pterygota</taxon>
        <taxon>Neoptera</taxon>
        <taxon>Endopterygota</taxon>
        <taxon>Coleoptera</taxon>
        <taxon>Polyphaga</taxon>
        <taxon>Cucujiformia</taxon>
        <taxon>Coccinelloidea</taxon>
        <taxon>Coccinellidae</taxon>
        <taxon>Epilachninae</taxon>
        <taxon>Epilachnini</taxon>
        <taxon>Henosepilachna</taxon>
    </lineage>
</organism>
<dbReference type="Pfam" id="PF01733">
    <property type="entry name" value="Nucleoside_tran"/>
    <property type="match status" value="1"/>
</dbReference>
<evidence type="ECO:0000313" key="8">
    <source>
        <dbReference type="EMBL" id="KAK9885654.1"/>
    </source>
</evidence>
<dbReference type="PANTHER" id="PTHR10332">
    <property type="entry name" value="EQUILIBRATIVE NUCLEOSIDE TRANSPORTER"/>
    <property type="match status" value="1"/>
</dbReference>
<keyword evidence="4 7" id="KW-0812">Transmembrane</keyword>
<dbReference type="InterPro" id="IPR002259">
    <property type="entry name" value="Eqnu_transpt"/>
</dbReference>
<dbReference type="GO" id="GO:0005886">
    <property type="term" value="C:plasma membrane"/>
    <property type="evidence" value="ECO:0007669"/>
    <property type="project" value="TreeGrafter"/>
</dbReference>
<gene>
    <name evidence="8" type="ORF">WA026_012418</name>
</gene>
<accession>A0AAW1UXN7</accession>
<dbReference type="PANTHER" id="PTHR10332:SF88">
    <property type="entry name" value="EQUILIBRATIVE NUCLEOSIDE TRANSPORTER 1, ISOFORM A"/>
    <property type="match status" value="1"/>
</dbReference>
<keyword evidence="9" id="KW-1185">Reference proteome</keyword>
<evidence type="ECO:0000256" key="5">
    <source>
        <dbReference type="ARBA" id="ARBA00022989"/>
    </source>
</evidence>
<feature type="transmembrane region" description="Helical" evidence="7">
    <location>
        <begin position="172"/>
        <end position="200"/>
    </location>
</feature>
<comment type="subcellular location">
    <subcellularLocation>
        <location evidence="1">Membrane</location>
        <topology evidence="1">Multi-pass membrane protein</topology>
    </subcellularLocation>
</comment>
<dbReference type="AlphaFoldDB" id="A0AAW1UXN7"/>